<protein>
    <submittedName>
        <fullName evidence="1">Phage tail assembly protein</fullName>
    </submittedName>
</protein>
<dbReference type="EMBL" id="RJLR01000049">
    <property type="protein sequence ID" value="RNM02358.1"/>
    <property type="molecule type" value="Genomic_DNA"/>
</dbReference>
<dbReference type="InterPro" id="IPR019289">
    <property type="entry name" value="Phage_tail_E/E"/>
</dbReference>
<dbReference type="OrthoDB" id="7366507at2"/>
<evidence type="ECO:0000313" key="1">
    <source>
        <dbReference type="EMBL" id="RNM02358.1"/>
    </source>
</evidence>
<organism evidence="1 2">
    <name type="scientific">Dickeya undicola</name>
    <dbReference type="NCBI Taxonomy" id="1577887"/>
    <lineage>
        <taxon>Bacteria</taxon>
        <taxon>Pseudomonadati</taxon>
        <taxon>Pseudomonadota</taxon>
        <taxon>Gammaproteobacteria</taxon>
        <taxon>Enterobacterales</taxon>
        <taxon>Pectobacteriaceae</taxon>
        <taxon>Dickeya</taxon>
    </lineage>
</organism>
<proteinExistence type="predicted"/>
<dbReference type="Pfam" id="PF10109">
    <property type="entry name" value="Phage_TAC_7"/>
    <property type="match status" value="1"/>
</dbReference>
<accession>A0A3N0FQS9</accession>
<dbReference type="RefSeq" id="WP_123253360.1">
    <property type="nucleotide sequence ID" value="NZ_RJLR01000049.1"/>
</dbReference>
<dbReference type="AlphaFoldDB" id="A0A3N0FQS9"/>
<evidence type="ECO:0000313" key="2">
    <source>
        <dbReference type="Proteomes" id="UP000276061"/>
    </source>
</evidence>
<comment type="caution">
    <text evidence="1">The sequence shown here is derived from an EMBL/GenBank/DDBJ whole genome shotgun (WGS) entry which is preliminary data.</text>
</comment>
<name>A0A3N0FQS9_9GAMM</name>
<dbReference type="Proteomes" id="UP000276061">
    <property type="component" value="Unassembled WGS sequence"/>
</dbReference>
<gene>
    <name evidence="1" type="ORF">EF878_20010</name>
</gene>
<reference evidence="1 2" key="1">
    <citation type="submission" date="2018-11" db="EMBL/GenBank/DDBJ databases">
        <title>Characterization of surface water Dickeya isolates.</title>
        <authorList>
            <person name="Van Gijsegem F."/>
            <person name="Pedron J."/>
        </authorList>
    </citation>
    <scope>NUCLEOTIDE SEQUENCE [LARGE SCALE GENOMIC DNA]</scope>
    <source>
        <strain evidence="1 2">FVG1-MFV-O17</strain>
    </source>
</reference>
<sequence length="105" mass="11530">MNTPNDNTITLANPILRGDNTISQVAITDDIKQAGSLRGLRLVNVLNMDVDSITTLLTRVTSPKLKLAEINAMDTRDFMRLAEAITPFLVHVEPGEPNVEETEEA</sequence>